<keyword evidence="3" id="KW-1185">Reference proteome</keyword>
<reference evidence="3" key="1">
    <citation type="submission" date="2015-11" db="EMBL/GenBank/DDBJ databases">
        <authorList>
            <person name="Seth-Smith H.M.B."/>
        </authorList>
    </citation>
    <scope>NUCLEOTIDE SEQUENCE [LARGE SCALE GENOMIC DNA]</scope>
    <source>
        <strain evidence="3">2013Ark11</strain>
    </source>
</reference>
<dbReference type="RefSeq" id="WP_092490575.1">
    <property type="nucleotide sequence ID" value="NZ_LN906597.1"/>
</dbReference>
<proteinExistence type="predicted"/>
<feature type="compositionally biased region" description="Polar residues" evidence="1">
    <location>
        <begin position="300"/>
        <end position="313"/>
    </location>
</feature>
<dbReference type="Proteomes" id="UP000198651">
    <property type="component" value="Chromosome I"/>
</dbReference>
<protein>
    <submittedName>
        <fullName evidence="2">Uncharacterized protein</fullName>
    </submittedName>
</protein>
<evidence type="ECO:0000256" key="1">
    <source>
        <dbReference type="SAM" id="MobiDB-lite"/>
    </source>
</evidence>
<accession>A0A0S4M2H4</accession>
<feature type="compositionally biased region" description="Polar residues" evidence="1">
    <location>
        <begin position="1"/>
        <end position="15"/>
    </location>
</feature>
<feature type="compositionally biased region" description="Polar residues" evidence="1">
    <location>
        <begin position="519"/>
        <end position="533"/>
    </location>
</feature>
<sequence>MDRSRLNSNNSTFQLGSVDETEPEGTGNSSAATTHPLAGEESTITETESLTSTDDTSYSLSICSTSTDTSTSASTSTSNSIYSTTSCPDLSALNYQDISHIGHKNVTFSCPNLGSIYEQRTRSRAETIDIGAPFFMGKIVDIPLSQHSKVPYDKHMVLPVPEGLVEKPSYKFNQRFTAGSRIVPHTVTSRRKEVIYEHVNVRIAPTLREASLLNSKKNKKKSIRERVLKFFNKQSVNKDKNQCSSSKEIAPKPDRHKNFTPPPRVHYYEKIDDYAIAPKPDRHSKINPTSGSANYEEMVNTKSQESYSTQESANYEAMVDTKSQESYSTQESANYEAMVDTKSQESSSPQGRSAYEPVAYKPVSDTTDSVKLRSTGARPKEYKQGHSQNPASKKDRYLSLTPLGDIGPDEVDSYRSLRTPKKSSSPEEQSAGAEKRNSVFYGSLRAPKKSSSPEGQSAGAEKRNSAFYGSLRTSKTSGSSHKHSEDTTSTRRKKDNKYYVDQRTSSPEQEYEQSRNRTDSAGSRRSGNETYYYSGSDKPYLLPENTLRRKDSKHSDRARTSPEQYYEPLKVVGKIDNWMIVGESIRIRGHNEFIINTRRSSNDNKYSALSNQVSSHASPFLTKIEAVMRKSSGLSTLGKYSDDLLIPAVLFIVRSALEEMKSDVNNFVKSIYSKLLTLDPDAIKKLIEENKLVSHIEGKFLSELRSKFKTERDRLLKLHYEKNKISLTDIIKQAVERTSYGMEPEELRERIEVMTGLVANVVSASIGTSDLAKLVIRNAAEKLKDFLESN</sequence>
<gene>
    <name evidence="2" type="ORF">Ark11_1160</name>
</gene>
<feature type="compositionally biased region" description="Polar residues" evidence="1">
    <location>
        <begin position="324"/>
        <end position="333"/>
    </location>
</feature>
<dbReference type="AlphaFoldDB" id="A0A0S4M2H4"/>
<evidence type="ECO:0000313" key="2">
    <source>
        <dbReference type="EMBL" id="CUT17973.1"/>
    </source>
</evidence>
<dbReference type="EMBL" id="LN906597">
    <property type="protein sequence ID" value="CUT17973.1"/>
    <property type="molecule type" value="Genomic_DNA"/>
</dbReference>
<evidence type="ECO:0000313" key="3">
    <source>
        <dbReference type="Proteomes" id="UP000198651"/>
    </source>
</evidence>
<feature type="compositionally biased region" description="Low complexity" evidence="1">
    <location>
        <begin position="40"/>
        <end position="58"/>
    </location>
</feature>
<organism evidence="2 3">
    <name type="scientific">Candidatus Ichthyocystis hellenicum</name>
    <dbReference type="NCBI Taxonomy" id="1561003"/>
    <lineage>
        <taxon>Bacteria</taxon>
        <taxon>Pseudomonadati</taxon>
        <taxon>Pseudomonadota</taxon>
        <taxon>Betaproteobacteria</taxon>
        <taxon>Burkholderiales</taxon>
        <taxon>Candidatus Ichthyocystis</taxon>
    </lineage>
</organism>
<name>A0A0S4M2H4_9BURK</name>
<dbReference type="STRING" id="1561003.Ark11_1160"/>
<feature type="compositionally biased region" description="Basic and acidic residues" evidence="1">
    <location>
        <begin position="266"/>
        <end position="284"/>
    </location>
</feature>
<feature type="region of interest" description="Disordered" evidence="1">
    <location>
        <begin position="238"/>
        <end position="561"/>
    </location>
</feature>
<feature type="region of interest" description="Disordered" evidence="1">
    <location>
        <begin position="1"/>
        <end position="58"/>
    </location>
</feature>
<feature type="compositionally biased region" description="Basic and acidic residues" evidence="1">
    <location>
        <begin position="546"/>
        <end position="560"/>
    </location>
</feature>